<feature type="chain" id="PRO_5013909956" description="Sel1 repeat family protein" evidence="2">
    <location>
        <begin position="21"/>
        <end position="255"/>
    </location>
</feature>
<dbReference type="InterPro" id="IPR052945">
    <property type="entry name" value="Mitotic_Regulator"/>
</dbReference>
<evidence type="ECO:0000313" key="4">
    <source>
        <dbReference type="Proteomes" id="UP000228593"/>
    </source>
</evidence>
<keyword evidence="2" id="KW-0732">Signal</keyword>
<dbReference type="SMART" id="SM00671">
    <property type="entry name" value="SEL1"/>
    <property type="match status" value="1"/>
</dbReference>
<dbReference type="PANTHER" id="PTHR43628:SF1">
    <property type="entry name" value="CHITIN SYNTHASE REGULATORY FACTOR 2-RELATED"/>
    <property type="match status" value="1"/>
</dbReference>
<dbReference type="OrthoDB" id="8703429at2"/>
<feature type="region of interest" description="Disordered" evidence="1">
    <location>
        <begin position="235"/>
        <end position="255"/>
    </location>
</feature>
<comment type="caution">
    <text evidence="3">The sequence shown here is derived from an EMBL/GenBank/DDBJ whole genome shotgun (WGS) entry which is preliminary data.</text>
</comment>
<evidence type="ECO:0000313" key="3">
    <source>
        <dbReference type="EMBL" id="PIL40777.1"/>
    </source>
</evidence>
<dbReference type="InterPro" id="IPR011990">
    <property type="entry name" value="TPR-like_helical_dom_sf"/>
</dbReference>
<dbReference type="EMBL" id="PDOB01000006">
    <property type="protein sequence ID" value="PIL40777.1"/>
    <property type="molecule type" value="Genomic_DNA"/>
</dbReference>
<evidence type="ECO:0000256" key="1">
    <source>
        <dbReference type="SAM" id="MobiDB-lite"/>
    </source>
</evidence>
<dbReference type="Proteomes" id="UP000228593">
    <property type="component" value="Unassembled WGS sequence"/>
</dbReference>
<name>A0A2G8T3Z7_9BURK</name>
<keyword evidence="4" id="KW-1185">Reference proteome</keyword>
<reference evidence="3 4" key="1">
    <citation type="submission" date="2017-10" db="EMBL/GenBank/DDBJ databases">
        <title>Massilia psychrophilum sp. nov., a novel purple-pigmented bacterium isolated from Tianshan glacier, Xinjiang Municipality, China.</title>
        <authorList>
            <person name="Wang H."/>
        </authorList>
    </citation>
    <scope>NUCLEOTIDE SEQUENCE [LARGE SCALE GENOMIC DNA]</scope>
    <source>
        <strain evidence="3 4">JCM 30813</strain>
    </source>
</reference>
<feature type="signal peptide" evidence="2">
    <location>
        <begin position="1"/>
        <end position="20"/>
    </location>
</feature>
<protein>
    <recommendedName>
        <fullName evidence="5">Sel1 repeat family protein</fullName>
    </recommendedName>
</protein>
<dbReference type="Gene3D" id="1.25.40.10">
    <property type="entry name" value="Tetratricopeptide repeat domain"/>
    <property type="match status" value="1"/>
</dbReference>
<dbReference type="InterPro" id="IPR006597">
    <property type="entry name" value="Sel1-like"/>
</dbReference>
<dbReference type="SUPFAM" id="SSF81901">
    <property type="entry name" value="HCP-like"/>
    <property type="match status" value="1"/>
</dbReference>
<dbReference type="PANTHER" id="PTHR43628">
    <property type="entry name" value="ACTIVATOR OF C KINASE PROTEIN 1-RELATED"/>
    <property type="match status" value="1"/>
</dbReference>
<dbReference type="AlphaFoldDB" id="A0A2G8T3Z7"/>
<accession>A0A2G8T3Z7</accession>
<dbReference type="RefSeq" id="WP_099915155.1">
    <property type="nucleotide sequence ID" value="NZ_BMHS01000002.1"/>
</dbReference>
<sequence>MKKVVMCLCLTLAVAGLASADELADANALLKKKAYPQAIQLYTKLANAGNAEAQFQLGEMYWYGEAGAIDEAKADAWFRKAAAKGNKGAAAALELVKQRTLRRADIDYWISTYDGADLAAGTFRCIAPRIPALSKTNDEIASVGNSVSTWQACYNGFVANLNANTPMTKLIPPDIAKLFNQKELDAATAYLDDVQQRISADATINAQLVLADFAAWRNATETYVAQHNQVVKSSTAANRSEDLGARKNNYAAPTR</sequence>
<evidence type="ECO:0008006" key="5">
    <source>
        <dbReference type="Google" id="ProtNLM"/>
    </source>
</evidence>
<organism evidence="3 4">
    <name type="scientific">Massilia psychrophila</name>
    <dbReference type="NCBI Taxonomy" id="1603353"/>
    <lineage>
        <taxon>Bacteria</taxon>
        <taxon>Pseudomonadati</taxon>
        <taxon>Pseudomonadota</taxon>
        <taxon>Betaproteobacteria</taxon>
        <taxon>Burkholderiales</taxon>
        <taxon>Oxalobacteraceae</taxon>
        <taxon>Telluria group</taxon>
        <taxon>Massilia</taxon>
    </lineage>
</organism>
<evidence type="ECO:0000256" key="2">
    <source>
        <dbReference type="SAM" id="SignalP"/>
    </source>
</evidence>
<proteinExistence type="predicted"/>
<gene>
    <name evidence="3" type="ORF">CR103_05610</name>
</gene>